<dbReference type="PANTHER" id="PTHR22911">
    <property type="entry name" value="ACYL-MALONYL CONDENSING ENZYME-RELATED"/>
    <property type="match status" value="1"/>
</dbReference>
<dbReference type="Proteomes" id="UP000076715">
    <property type="component" value="Unassembled WGS sequence"/>
</dbReference>
<feature type="transmembrane region" description="Helical" evidence="1">
    <location>
        <begin position="276"/>
        <end position="293"/>
    </location>
</feature>
<protein>
    <submittedName>
        <fullName evidence="3">Permease</fullName>
    </submittedName>
</protein>
<evidence type="ECO:0000313" key="4">
    <source>
        <dbReference type="Proteomes" id="UP000076715"/>
    </source>
</evidence>
<feature type="transmembrane region" description="Helical" evidence="1">
    <location>
        <begin position="37"/>
        <end position="54"/>
    </location>
</feature>
<feature type="transmembrane region" description="Helical" evidence="1">
    <location>
        <begin position="217"/>
        <end position="233"/>
    </location>
</feature>
<feature type="transmembrane region" description="Helical" evidence="1">
    <location>
        <begin position="93"/>
        <end position="112"/>
    </location>
</feature>
<feature type="transmembrane region" description="Helical" evidence="1">
    <location>
        <begin position="66"/>
        <end position="87"/>
    </location>
</feature>
<feature type="transmembrane region" description="Helical" evidence="1">
    <location>
        <begin position="143"/>
        <end position="164"/>
    </location>
</feature>
<evidence type="ECO:0000313" key="3">
    <source>
        <dbReference type="EMBL" id="KZS38452.1"/>
    </source>
</evidence>
<dbReference type="OrthoDB" id="9150437at2"/>
<feature type="domain" description="EamA" evidence="2">
    <location>
        <begin position="15"/>
        <end position="137"/>
    </location>
</feature>
<feature type="transmembrane region" description="Helical" evidence="1">
    <location>
        <begin position="176"/>
        <end position="197"/>
    </location>
</feature>
<dbReference type="AlphaFoldDB" id="A0A162X6M4"/>
<name>A0A162X6M4_9FLAO</name>
<dbReference type="SUPFAM" id="SSF103481">
    <property type="entry name" value="Multidrug resistance efflux transporter EmrE"/>
    <property type="match status" value="2"/>
</dbReference>
<comment type="caution">
    <text evidence="3">The sequence shown here is derived from an EMBL/GenBank/DDBJ whole genome shotgun (WGS) entry which is preliminary data.</text>
</comment>
<keyword evidence="1" id="KW-1133">Transmembrane helix</keyword>
<evidence type="ECO:0000259" key="2">
    <source>
        <dbReference type="Pfam" id="PF00892"/>
    </source>
</evidence>
<dbReference type="PANTHER" id="PTHR22911:SF79">
    <property type="entry name" value="MOBA-LIKE NTP TRANSFERASE DOMAIN-CONTAINING PROTEIN"/>
    <property type="match status" value="1"/>
</dbReference>
<keyword evidence="4" id="KW-1185">Reference proteome</keyword>
<dbReference type="RefSeq" id="WP_066319534.1">
    <property type="nucleotide sequence ID" value="NZ_CANLSS010000003.1"/>
</dbReference>
<feature type="transmembrane region" description="Helical" evidence="1">
    <location>
        <begin position="245"/>
        <end position="264"/>
    </location>
</feature>
<feature type="transmembrane region" description="Helical" evidence="1">
    <location>
        <begin position="12"/>
        <end position="31"/>
    </location>
</feature>
<feature type="domain" description="EamA" evidence="2">
    <location>
        <begin position="145"/>
        <end position="289"/>
    </location>
</feature>
<evidence type="ECO:0000256" key="1">
    <source>
        <dbReference type="SAM" id="Phobius"/>
    </source>
</evidence>
<dbReference type="InterPro" id="IPR037185">
    <property type="entry name" value="EmrE-like"/>
</dbReference>
<dbReference type="Pfam" id="PF00892">
    <property type="entry name" value="EamA"/>
    <property type="match status" value="2"/>
</dbReference>
<gene>
    <name evidence="3" type="ORF">AWE51_18050</name>
</gene>
<reference evidence="3 4" key="1">
    <citation type="submission" date="2016-01" db="EMBL/GenBank/DDBJ databases">
        <title>The draft genome sequence of Aquimarina sp. RZW4-3-2.</title>
        <authorList>
            <person name="Wang Y."/>
        </authorList>
    </citation>
    <scope>NUCLEOTIDE SEQUENCE [LARGE SCALE GENOMIC DNA]</scope>
    <source>
        <strain evidence="3 4">RZW4-3-2</strain>
    </source>
</reference>
<keyword evidence="1" id="KW-0812">Transmembrane</keyword>
<dbReference type="STRING" id="1642818.AWE51_18050"/>
<organism evidence="3 4">
    <name type="scientific">Aquimarina aggregata</name>
    <dbReference type="NCBI Taxonomy" id="1642818"/>
    <lineage>
        <taxon>Bacteria</taxon>
        <taxon>Pseudomonadati</taxon>
        <taxon>Bacteroidota</taxon>
        <taxon>Flavobacteriia</taxon>
        <taxon>Flavobacteriales</taxon>
        <taxon>Flavobacteriaceae</taxon>
        <taxon>Aquimarina</taxon>
    </lineage>
</organism>
<accession>A0A162X6M4</accession>
<keyword evidence="1" id="KW-0472">Membrane</keyword>
<sequence length="310" mass="35089">MPNVKLKNYLHLHFIVFVWGFTAILGELITIEALPLVWYRMLLASGFIFLYIYIKKIALIVSRKLLITLFIAGIIIALHWITFFAAIKVSNVSITLAMLSTGAFFTSILEPIFYKRKLIWYEVFFGILVISGLYLIFKVEGEYTTGIIYALCSAFLSSVFSIINGKMAKEYNPSMISFYELSSGVLFITIYLLGLTFFGEPTAGFTISFFQLSTSDWLYIMILASVCTAYAFIGSVQVMKYLSPYTVMLTINLEPVYGIILAYMIFGDAEKMNPQFYYGALIILSTVILNGIFKNAKKRKRPSTLGNITK</sequence>
<dbReference type="EMBL" id="LQRT01000058">
    <property type="protein sequence ID" value="KZS38452.1"/>
    <property type="molecule type" value="Genomic_DNA"/>
</dbReference>
<proteinExistence type="predicted"/>
<dbReference type="InterPro" id="IPR000620">
    <property type="entry name" value="EamA_dom"/>
</dbReference>
<feature type="transmembrane region" description="Helical" evidence="1">
    <location>
        <begin position="119"/>
        <end position="137"/>
    </location>
</feature>
<dbReference type="GO" id="GO:0016020">
    <property type="term" value="C:membrane"/>
    <property type="evidence" value="ECO:0007669"/>
    <property type="project" value="InterPro"/>
</dbReference>